<feature type="region of interest" description="Disordered" evidence="1">
    <location>
        <begin position="2443"/>
        <end position="2472"/>
    </location>
</feature>
<reference evidence="4 5" key="1">
    <citation type="journal article" date="2015" name="Genome Announc.">
        <title>Expanding the biotechnology potential of lactobacilli through comparative genomics of 213 strains and associated genera.</title>
        <authorList>
            <person name="Sun Z."/>
            <person name="Harris H.M."/>
            <person name="McCann A."/>
            <person name="Guo C."/>
            <person name="Argimon S."/>
            <person name="Zhang W."/>
            <person name="Yang X."/>
            <person name="Jeffery I.B."/>
            <person name="Cooney J.C."/>
            <person name="Kagawa T.F."/>
            <person name="Liu W."/>
            <person name="Song Y."/>
            <person name="Salvetti E."/>
            <person name="Wrobel A."/>
            <person name="Rasinkangas P."/>
            <person name="Parkhill J."/>
            <person name="Rea M.C."/>
            <person name="O'Sullivan O."/>
            <person name="Ritari J."/>
            <person name="Douillard F.P."/>
            <person name="Paul Ross R."/>
            <person name="Yang R."/>
            <person name="Briner A.E."/>
            <person name="Felis G.E."/>
            <person name="de Vos W.M."/>
            <person name="Barrangou R."/>
            <person name="Klaenhammer T.R."/>
            <person name="Caufield P.W."/>
            <person name="Cui Y."/>
            <person name="Zhang H."/>
            <person name="O'Toole P.W."/>
        </authorList>
    </citation>
    <scope>NUCLEOTIDE SEQUENCE [LARGE SCALE GENOMIC DNA]</scope>
    <source>
        <strain evidence="4 5">DSM 22467</strain>
    </source>
</reference>
<protein>
    <recommendedName>
        <fullName evidence="6">Gram-positive cocci surface proteins LPxTG domain-containing protein</fullName>
    </recommendedName>
</protein>
<feature type="compositionally biased region" description="Basic and acidic residues" evidence="1">
    <location>
        <begin position="1726"/>
        <end position="1736"/>
    </location>
</feature>
<feature type="region of interest" description="Disordered" evidence="1">
    <location>
        <begin position="1908"/>
        <end position="1973"/>
    </location>
</feature>
<feature type="domain" description="MBG" evidence="2">
    <location>
        <begin position="814"/>
        <end position="892"/>
    </location>
</feature>
<dbReference type="SUPFAM" id="SSF49899">
    <property type="entry name" value="Concanavalin A-like lectins/glucanases"/>
    <property type="match status" value="1"/>
</dbReference>
<feature type="region of interest" description="Disordered" evidence="1">
    <location>
        <begin position="1726"/>
        <end position="1752"/>
    </location>
</feature>
<feature type="domain" description="MBG" evidence="2">
    <location>
        <begin position="1331"/>
        <end position="1414"/>
    </location>
</feature>
<feature type="compositionally biased region" description="Polar residues" evidence="1">
    <location>
        <begin position="1856"/>
        <end position="1866"/>
    </location>
</feature>
<feature type="region of interest" description="Disordered" evidence="1">
    <location>
        <begin position="1567"/>
        <end position="1602"/>
    </location>
</feature>
<feature type="compositionally biased region" description="Polar residues" evidence="1">
    <location>
        <begin position="108"/>
        <end position="122"/>
    </location>
</feature>
<feature type="compositionally biased region" description="Polar residues" evidence="1">
    <location>
        <begin position="1925"/>
        <end position="1958"/>
    </location>
</feature>
<dbReference type="OrthoDB" id="9812345at2"/>
<evidence type="ECO:0000259" key="2">
    <source>
        <dbReference type="Pfam" id="PF17883"/>
    </source>
</evidence>
<evidence type="ECO:0000256" key="1">
    <source>
        <dbReference type="SAM" id="MobiDB-lite"/>
    </source>
</evidence>
<feature type="region of interest" description="Disordered" evidence="1">
    <location>
        <begin position="162"/>
        <end position="183"/>
    </location>
</feature>
<dbReference type="NCBIfam" id="TIGR01167">
    <property type="entry name" value="LPXTG_anchor"/>
    <property type="match status" value="1"/>
</dbReference>
<feature type="compositionally biased region" description="Low complexity" evidence="1">
    <location>
        <begin position="1964"/>
        <end position="1973"/>
    </location>
</feature>
<proteinExistence type="predicted"/>
<feature type="domain" description="MBG" evidence="3">
    <location>
        <begin position="1420"/>
        <end position="1494"/>
    </location>
</feature>
<dbReference type="InterPro" id="IPR041277">
    <property type="entry name" value="MBG_Lactobacillales"/>
</dbReference>
<dbReference type="InterPro" id="IPR013320">
    <property type="entry name" value="ConA-like_dom_sf"/>
</dbReference>
<feature type="compositionally biased region" description="Polar residues" evidence="1">
    <location>
        <begin position="54"/>
        <end position="77"/>
    </location>
</feature>
<feature type="compositionally biased region" description="Low complexity" evidence="1">
    <location>
        <begin position="1873"/>
        <end position="1882"/>
    </location>
</feature>
<dbReference type="Gene3D" id="2.180.10.10">
    <property type="entry name" value="RHS repeat-associated core"/>
    <property type="match status" value="1"/>
</dbReference>
<feature type="compositionally biased region" description="Low complexity" evidence="1">
    <location>
        <begin position="78"/>
        <end position="95"/>
    </location>
</feature>
<feature type="region of interest" description="Disordered" evidence="1">
    <location>
        <begin position="626"/>
        <end position="668"/>
    </location>
</feature>
<feature type="region of interest" description="Disordered" evidence="1">
    <location>
        <begin position="1252"/>
        <end position="1272"/>
    </location>
</feature>
<feature type="domain" description="MBG" evidence="2">
    <location>
        <begin position="1170"/>
        <end position="1238"/>
    </location>
</feature>
<feature type="region of interest" description="Disordered" evidence="1">
    <location>
        <begin position="1856"/>
        <end position="1882"/>
    </location>
</feature>
<feature type="domain" description="MBG" evidence="3">
    <location>
        <begin position="989"/>
        <end position="1067"/>
    </location>
</feature>
<evidence type="ECO:0000259" key="3">
    <source>
        <dbReference type="Pfam" id="PF18676"/>
    </source>
</evidence>
<gene>
    <name evidence="4" type="ORF">IV54_GL001788</name>
</gene>
<dbReference type="STRING" id="616990.IV54_GL001788"/>
<feature type="compositionally biased region" description="Polar residues" evidence="1">
    <location>
        <begin position="642"/>
        <end position="668"/>
    </location>
</feature>
<feature type="domain" description="MBG" evidence="3">
    <location>
        <begin position="1247"/>
        <end position="1321"/>
    </location>
</feature>
<dbReference type="EMBL" id="JQCA01000004">
    <property type="protein sequence ID" value="KRO05524.1"/>
    <property type="molecule type" value="Genomic_DNA"/>
</dbReference>
<feature type="region of interest" description="Disordered" evidence="1">
    <location>
        <begin position="53"/>
        <end position="141"/>
    </location>
</feature>
<dbReference type="Pfam" id="PF18676">
    <property type="entry name" value="MBG_2"/>
    <property type="match status" value="3"/>
</dbReference>
<evidence type="ECO:0008006" key="6">
    <source>
        <dbReference type="Google" id="ProtNLM"/>
    </source>
</evidence>
<sequence length="2531" mass="267379">MRQKAANQTTKKNFILYKGHTGWKIKTRIFGTLLVSLSAVAIAETIGTADVHAATSTPDAPASDTESMPESEQGNIATLSSTKTTTPTVQAAPVTESTDVSNEVDADTATNTTSDKQYQTLTPDKPVQVGKTDGSGVTLSGSQVQNHFTNTVQNFAKATDKNTGKHLEGDVDKNKTVQPADPTTGVWQLTTNGTHDFWDGFLMHIAGPQTAHVSFENEIDFDHDFTMVGGLGVGSLASGGADSVGIVFAPGDPEYATKGGTGGNLGLGGLNNAFAFVYDDHHNDGSDDTKVVDPGSGAYFGWRSTDASGAIQNVNDATAWKAASSFDLSDRATKLVDFTMTYDSFNKVLTVTIQNQKFTRSLADIDTSKGYSISIAASTGEQSNDYSARIDSFTYTPKTATVSVNVKDATAGDTPVSTKTSVTANIGDTISVFSTKEAAERAVAADPTLDPSLVTVIPASTTSNVYVVDGDQATASNGTVNYAAGDSSLADSAYYSYTVTGDASQAFSVPVAQAFTAEVTPVDSATNVAIPGITPIQVTTVAGKSTVVQFPGYTPVTVVLNAPTDGETIAKDIVKINTSTTPSTATDVANPIEHYYTATGETIDGTPVTANVTVGTNQSVTDALNAQPIGADGKPAADGTTPAYTWSEVPNASDTDSTDSATPQDSKSILVPTKTTLDTWLQKATDNQAKADADKAKAQGIYDKFIAGAGITDEQKDAAKALLDSVNKMYSDLSTSNGDAKTALEAAEASTDPATIVDESQKGYNAMASMDDSLSAFEKNIDDMATTNAATQASLASFVPWTKVYGESLGFPDVTFGDGFGATVTDAQKDGFNKSGYFYYVDATNSGTQVTPKNVGTYYFKLTDAGRTYLKSLTPDNPNAGLYVSATLTITPATATPTIQDTSVVYGAEPTITGSLGSDLANTDHPLTQNDFEIIDNATGKVVLSNQLQAGGDYTIHYTTDAQDTLKEDTNYTFGDFGTATLTVTPRDITVTAPTLTKTYGESDPKFELTGVSSGELGNKDQLSDLGVTLKRDAGENVEAQPYTISADPTSNLNKNYNITVTAGSLTINKKPVTVTVNDVTATYDGTTPKTNGFSVPDGALVGDDTVTDLGVTLNPISQVAAGTYTDAITGTSTSKNYAVTVDPGTVTIAKAVSSVDLGAATMVYGDEFPTFTFTNNVPETTSAITQDDFEIVDTTGKTVTASQAQANGTYTLQLKQSAKDRLSTENPNYDITFGTSALTVNQRPVSVTATDTGKTYGGTDPVLESTNAGTGASTGLVAGDDLGVKLTRKSGEDVGSYDITMDPASDLNKNYAITFTPGTFKIAAANSDVTMKDTSVVYGDSLPTTISVTVNGSTSDLKSADFEIVDDATKKVVSANQLQAGGQYSLQLNADAQATLSKANPNYTLNFVAGGLTVTKRPITVKINDVTTDYTGKAPEANGFSIASDDKLVDGDNNDSLGIKLNTIEATDVGTYAISGTFDPATNYAVTLEDGTLKILGHDVDSKKNVTITERDSDGNVVRIDKQWADGSETIYTDDNGTRTVTEKKDGNQVGEPQTFTSDSDKLTLTDDDNTSTTVAIDPTTNQPTFDHETTQTNGDTTTTKDAEGNVTQVVKTWPDDSKTTYTYDPGNGDWTVTEEKDGQTPVEKKFGKDDTQAKVTLGDGVDTIVNTGQPGSQPTFEHDTTVTVTDKSNNVITATTTDDKGNVIKVVKTWTNGTQTTYTYDPATEKRTVSEQKDGQPVGDAQPLTSDSGKVKLVDDQNSNTIVSLDPKTNQPTFDHEVTKTDGDTSTTIDADGNVIQVVKKWPDDTQTTYTYDPTTKTGTVTDQKDGKTIEQKTLNPGDTTATVSNGNGVETTVNTGQPGSQPTFDHETTTTDGDTTTTTDANKNVTKVVKKWPDDSQTTYTYDPATGDWSVTDQKDGKTVEQKTLNSGDTTATVSNGAGVETTVNTGQPAGSQPTFDHETTTTAGDTTTTIDANGNVTKVVKKWPDDSQTTYAYDPATNKRTVSDQKNGQQVGEAQNLTPDSGKVTIADDNDTSTIVSYDPTTKQPTFDHQTTQTATDDFGNVTATTKDAKGNVVKLVKKWPDSTQTTYTYDPATKERFVSEQKDGQPVGDKQQLTPDNKATFADDDNTSTTVGIDPKNNEPTFDHEVTQTATDKSDNVTATTKDAEGNVVKVVKTWNDGSQTDYAYNPSTGNRTVTELKDGKLVDNQTIDPDSSEATLATGDGIETIVDTGQSGAEPTFKHETTKTETDKSTGDITATTTNADGVIVKVAKKWRDGSETAFTYDPTTDKRMVTELRNGKTVEQKPVDPDASEVTVSDGAGGTAAVKFSDSDPVPTFTHTPAVVTVPTKDADKAVKITKKWPDGLQVVYTYDPVSGKRIIRELKDGNLIEQRTIKPGALSATLPDGKGGSTTIKFDETGTAPTFTRQLADKVNVHKVTSRKKTLKKSDANKGKNLSKQSGAVKPLAQSGKNLQSVKEAVAGDTVVTGRVQSQQQTELPQTDEKNEGFLVALGLLLSSTLLVPFRRKRD</sequence>
<dbReference type="Proteomes" id="UP000051906">
    <property type="component" value="Unassembled WGS sequence"/>
</dbReference>
<dbReference type="Gene3D" id="3.10.430.110">
    <property type="match status" value="3"/>
</dbReference>
<dbReference type="InterPro" id="IPR041286">
    <property type="entry name" value="MBG_2"/>
</dbReference>
<dbReference type="PATRIC" id="fig|616990.3.peg.1897"/>
<dbReference type="Gene3D" id="2.60.120.200">
    <property type="match status" value="1"/>
</dbReference>
<name>A0A0R2LUR6_9LACO</name>
<feature type="region of interest" description="Disordered" evidence="1">
    <location>
        <begin position="2234"/>
        <end position="2261"/>
    </location>
</feature>
<organism evidence="4 5">
    <name type="scientific">Levilactobacillus paucivorans</name>
    <dbReference type="NCBI Taxonomy" id="616990"/>
    <lineage>
        <taxon>Bacteria</taxon>
        <taxon>Bacillati</taxon>
        <taxon>Bacillota</taxon>
        <taxon>Bacilli</taxon>
        <taxon>Lactobacillales</taxon>
        <taxon>Lactobacillaceae</taxon>
        <taxon>Levilactobacillus</taxon>
    </lineage>
</organism>
<feature type="region of interest" description="Disordered" evidence="1">
    <location>
        <begin position="1991"/>
        <end position="2025"/>
    </location>
</feature>
<accession>A0A0R2LUR6</accession>
<feature type="compositionally biased region" description="Basic and acidic residues" evidence="1">
    <location>
        <begin position="2242"/>
        <end position="2256"/>
    </location>
</feature>
<dbReference type="Pfam" id="PF18483">
    <property type="entry name" value="Lectin_L-type_dom"/>
    <property type="match status" value="1"/>
</dbReference>
<comment type="caution">
    <text evidence="4">The sequence shown here is derived from an EMBL/GenBank/DDBJ whole genome shotgun (WGS) entry which is preliminary data.</text>
</comment>
<feature type="compositionally biased region" description="Basic and acidic residues" evidence="1">
    <location>
        <begin position="162"/>
        <end position="175"/>
    </location>
</feature>
<feature type="compositionally biased region" description="Polar residues" evidence="1">
    <location>
        <begin position="2002"/>
        <end position="2023"/>
    </location>
</feature>
<keyword evidence="5" id="KW-1185">Reference proteome</keyword>
<evidence type="ECO:0000313" key="4">
    <source>
        <dbReference type="EMBL" id="KRO05524.1"/>
    </source>
</evidence>
<evidence type="ECO:0000313" key="5">
    <source>
        <dbReference type="Proteomes" id="UP000051906"/>
    </source>
</evidence>
<dbReference type="RefSeq" id="WP_057877451.1">
    <property type="nucleotide sequence ID" value="NZ_JQCA01000004.1"/>
</dbReference>
<feature type="region of interest" description="Disordered" evidence="1">
    <location>
        <begin position="2103"/>
        <end position="2145"/>
    </location>
</feature>
<dbReference type="Pfam" id="PF17883">
    <property type="entry name" value="MBG"/>
    <property type="match status" value="3"/>
</dbReference>